<dbReference type="EMBL" id="CP011452">
    <property type="protein sequence ID" value="AKH42716.1"/>
    <property type="molecule type" value="Genomic_DNA"/>
</dbReference>
<gene>
    <name evidence="1" type="ORF">WYH_01680</name>
</gene>
<evidence type="ECO:0000313" key="2">
    <source>
        <dbReference type="Proteomes" id="UP000034392"/>
    </source>
</evidence>
<accession>A0A0F7KU67</accession>
<dbReference type="PATRIC" id="fig|1267766.3.peg.1692"/>
<dbReference type="RefSeq" id="WP_156320097.1">
    <property type="nucleotide sequence ID" value="NZ_CP011452.2"/>
</dbReference>
<organism evidence="1 2">
    <name type="scientific">Croceibacterium atlanticum</name>
    <dbReference type="NCBI Taxonomy" id="1267766"/>
    <lineage>
        <taxon>Bacteria</taxon>
        <taxon>Pseudomonadati</taxon>
        <taxon>Pseudomonadota</taxon>
        <taxon>Alphaproteobacteria</taxon>
        <taxon>Sphingomonadales</taxon>
        <taxon>Erythrobacteraceae</taxon>
        <taxon>Croceibacterium</taxon>
    </lineage>
</organism>
<reference evidence="1" key="1">
    <citation type="submission" date="2015-05" db="EMBL/GenBank/DDBJ databases">
        <title>The complete genome of Altererythrobacter atlanticus strain 26DY36.</title>
        <authorList>
            <person name="Wu Y.-H."/>
            <person name="Cheng H."/>
            <person name="Wu X.-W."/>
        </authorList>
    </citation>
    <scope>NUCLEOTIDE SEQUENCE [LARGE SCALE GENOMIC DNA]</scope>
    <source>
        <strain evidence="1">26DY36</strain>
    </source>
</reference>
<sequence>MSNSPTSMQSGRVQKIVFANDQMDRGAVWTNAQRHEHAFRKVLHRMGFEQSFPMELAGGHGFANIAVSVLDSQQASGSGPRLLIPIDPQSHPDERMIEASIVRSIGLMLADAEIYDQIWVDTYSDLQSRFARRPEASLERVDFAAGPHDGLMLHAEFLRLDHDFSRTRSRRSASDIEELIEAIDFDLREHDRIVAALTVDELGSYRRKITGLSAHVLELADISPDDLPSLFNENGDQPFTSIDGSLPFSAGRFYWSRGTLECSLEMRNGRSWIDGRRVVLSHPSNLPVTTLSSCVGRPLHTLLQIEGLKFEATIKEVHAARDCIVVEIEMPNDEFLEKLG</sequence>
<keyword evidence="2" id="KW-1185">Reference proteome</keyword>
<dbReference type="AlphaFoldDB" id="A0A0F7KU67"/>
<name>A0A0F7KU67_9SPHN</name>
<protein>
    <submittedName>
        <fullName evidence="1">Uncharacterized protein</fullName>
    </submittedName>
</protein>
<evidence type="ECO:0000313" key="1">
    <source>
        <dbReference type="EMBL" id="AKH42716.1"/>
    </source>
</evidence>
<proteinExistence type="predicted"/>
<dbReference type="Proteomes" id="UP000034392">
    <property type="component" value="Chromosome"/>
</dbReference>
<dbReference type="KEGG" id="aay:WYH_01680"/>
<dbReference type="OrthoDB" id="7431861at2"/>